<comment type="caution">
    <text evidence="12">The sequence shown here is derived from an EMBL/GenBank/DDBJ whole genome shotgun (WGS) entry which is preliminary data.</text>
</comment>
<dbReference type="HOGENOM" id="CLU_083252_4_0_4"/>
<evidence type="ECO:0000256" key="9">
    <source>
        <dbReference type="HAMAP-Rule" id="MF_00161"/>
    </source>
</evidence>
<organism evidence="12 13">
    <name type="scientific">Kingella kingae ATCC 23330</name>
    <dbReference type="NCBI Taxonomy" id="887327"/>
    <lineage>
        <taxon>Bacteria</taxon>
        <taxon>Pseudomonadati</taxon>
        <taxon>Pseudomonadota</taxon>
        <taxon>Betaproteobacteria</taxon>
        <taxon>Neisseriales</taxon>
        <taxon>Neisseriaceae</taxon>
        <taxon>Kingella</taxon>
    </lineage>
</organism>
<dbReference type="HAMAP" id="MF_00161">
    <property type="entry name" value="LspA"/>
    <property type="match status" value="1"/>
</dbReference>
<evidence type="ECO:0000313" key="12">
    <source>
        <dbReference type="EMBL" id="EGK07477.1"/>
    </source>
</evidence>
<evidence type="ECO:0000256" key="4">
    <source>
        <dbReference type="ARBA" id="ARBA00022692"/>
    </source>
</evidence>
<keyword evidence="4 9" id="KW-0812">Transmembrane</keyword>
<evidence type="ECO:0000313" key="13">
    <source>
        <dbReference type="Proteomes" id="UP000004207"/>
    </source>
</evidence>
<accession>F5S972</accession>
<dbReference type="GO" id="GO:0006508">
    <property type="term" value="P:proteolysis"/>
    <property type="evidence" value="ECO:0007669"/>
    <property type="project" value="UniProtKB-KW"/>
</dbReference>
<comment type="pathway">
    <text evidence="9">Protein modification; lipoprotein biosynthesis (signal peptide cleavage).</text>
</comment>
<evidence type="ECO:0000256" key="7">
    <source>
        <dbReference type="ARBA" id="ARBA00022989"/>
    </source>
</evidence>
<keyword evidence="5 9" id="KW-0064">Aspartyl protease</keyword>
<dbReference type="STRING" id="504.KKKWG1_0188"/>
<dbReference type="NCBIfam" id="TIGR00077">
    <property type="entry name" value="lspA"/>
    <property type="match status" value="1"/>
</dbReference>
<dbReference type="PANTHER" id="PTHR33695:SF1">
    <property type="entry name" value="LIPOPROTEIN SIGNAL PEPTIDASE"/>
    <property type="match status" value="1"/>
</dbReference>
<feature type="transmembrane region" description="Helical" evidence="9">
    <location>
        <begin position="75"/>
        <end position="91"/>
    </location>
</feature>
<proteinExistence type="inferred from homology"/>
<evidence type="ECO:0000256" key="2">
    <source>
        <dbReference type="ARBA" id="ARBA00022475"/>
    </source>
</evidence>
<feature type="active site" evidence="9">
    <location>
        <position position="148"/>
    </location>
</feature>
<keyword evidence="2 9" id="KW-1003">Cell membrane</keyword>
<evidence type="ECO:0000256" key="3">
    <source>
        <dbReference type="ARBA" id="ARBA00022670"/>
    </source>
</evidence>
<dbReference type="UniPathway" id="UPA00665"/>
<keyword evidence="3 9" id="KW-0645">Protease</keyword>
<feature type="transmembrane region" description="Helical" evidence="9">
    <location>
        <begin position="16"/>
        <end position="37"/>
    </location>
</feature>
<dbReference type="PANTHER" id="PTHR33695">
    <property type="entry name" value="LIPOPROTEIN SIGNAL PEPTIDASE"/>
    <property type="match status" value="1"/>
</dbReference>
<evidence type="ECO:0000256" key="5">
    <source>
        <dbReference type="ARBA" id="ARBA00022750"/>
    </source>
</evidence>
<comment type="subcellular location">
    <subcellularLocation>
        <location evidence="9">Cell membrane</location>
        <topology evidence="9">Multi-pass membrane protein</topology>
    </subcellularLocation>
</comment>
<keyword evidence="8 9" id="KW-0472">Membrane</keyword>
<dbReference type="PRINTS" id="PR00781">
    <property type="entry name" value="LIPOSIGPTASE"/>
</dbReference>
<reference evidence="12 13" key="1">
    <citation type="submission" date="2011-04" db="EMBL/GenBank/DDBJ databases">
        <authorList>
            <person name="Muzny D."/>
            <person name="Qin X."/>
            <person name="Deng J."/>
            <person name="Jiang H."/>
            <person name="Liu Y."/>
            <person name="Qu J."/>
            <person name="Song X.-Z."/>
            <person name="Zhang L."/>
            <person name="Thornton R."/>
            <person name="Coyle M."/>
            <person name="Francisco L."/>
            <person name="Jackson L."/>
            <person name="Javaid M."/>
            <person name="Korchina V."/>
            <person name="Kovar C."/>
            <person name="Mata R."/>
            <person name="Mathew T."/>
            <person name="Ngo R."/>
            <person name="Nguyen L."/>
            <person name="Nguyen N."/>
            <person name="Okwuonu G."/>
            <person name="Ongeri F."/>
            <person name="Pham C."/>
            <person name="Simmons D."/>
            <person name="Wilczek-Boney K."/>
            <person name="Hale W."/>
            <person name="Jakkamsetti A."/>
            <person name="Pham P."/>
            <person name="Ruth R."/>
            <person name="San Lucas F."/>
            <person name="Warren J."/>
            <person name="Zhang J."/>
            <person name="Zhao Z."/>
            <person name="Zhou C."/>
            <person name="Zhu D."/>
            <person name="Lee S."/>
            <person name="Bess C."/>
            <person name="Blankenburg K."/>
            <person name="Forbes L."/>
            <person name="Fu Q."/>
            <person name="Gubbala S."/>
            <person name="Hirani K."/>
            <person name="Jayaseelan J.C."/>
            <person name="Lara F."/>
            <person name="Munidasa M."/>
            <person name="Palculict T."/>
            <person name="Patil S."/>
            <person name="Pu L.-L."/>
            <person name="Saada N."/>
            <person name="Tang L."/>
            <person name="Weissenberger G."/>
            <person name="Zhu Y."/>
            <person name="Hemphill L."/>
            <person name="Shang Y."/>
            <person name="Youmans B."/>
            <person name="Ayvaz T."/>
            <person name="Ross M."/>
            <person name="Santibanez J."/>
            <person name="Aqrawi P."/>
            <person name="Gross S."/>
            <person name="Joshi V."/>
            <person name="Fowler G."/>
            <person name="Nazareth L."/>
            <person name="Reid J."/>
            <person name="Worley K."/>
            <person name="Petrosino J."/>
            <person name="Highlander S."/>
            <person name="Gibbs R."/>
        </authorList>
    </citation>
    <scope>NUCLEOTIDE SEQUENCE [LARGE SCALE GENOMIC DNA]</scope>
    <source>
        <strain evidence="12 13">ATCC 23330</strain>
    </source>
</reference>
<evidence type="ECO:0000256" key="1">
    <source>
        <dbReference type="ARBA" id="ARBA00006139"/>
    </source>
</evidence>
<dbReference type="GO" id="GO:0004190">
    <property type="term" value="F:aspartic-type endopeptidase activity"/>
    <property type="evidence" value="ECO:0007669"/>
    <property type="project" value="UniProtKB-UniRule"/>
</dbReference>
<comment type="catalytic activity">
    <reaction evidence="9 10">
        <text>Release of signal peptides from bacterial membrane prolipoproteins. Hydrolyzes -Xaa-Yaa-Zaa-|-(S,diacylglyceryl)Cys-, in which Xaa is hydrophobic (preferably Leu), and Yaa (Ala or Ser) and Zaa (Gly or Ala) have small, neutral side chains.</text>
        <dbReference type="EC" id="3.4.23.36"/>
    </reaction>
</comment>
<dbReference type="EMBL" id="AFHS01000058">
    <property type="protein sequence ID" value="EGK07477.1"/>
    <property type="molecule type" value="Genomic_DNA"/>
</dbReference>
<dbReference type="AlphaFoldDB" id="F5S972"/>
<dbReference type="Pfam" id="PF01252">
    <property type="entry name" value="Peptidase_A8"/>
    <property type="match status" value="1"/>
</dbReference>
<comment type="function">
    <text evidence="9 10">This protein specifically catalyzes the removal of signal peptides from prolipoproteins.</text>
</comment>
<dbReference type="GO" id="GO:0005886">
    <property type="term" value="C:plasma membrane"/>
    <property type="evidence" value="ECO:0007669"/>
    <property type="project" value="UniProtKB-SubCell"/>
</dbReference>
<keyword evidence="13" id="KW-1185">Reference proteome</keyword>
<dbReference type="EC" id="3.4.23.36" evidence="9"/>
<comment type="similarity">
    <text evidence="1 9 11">Belongs to the peptidase A8 family.</text>
</comment>
<evidence type="ECO:0000256" key="8">
    <source>
        <dbReference type="ARBA" id="ARBA00023136"/>
    </source>
</evidence>
<gene>
    <name evidence="9 12" type="primary">lspA</name>
    <name evidence="12" type="ORF">HMPREF0476_1755</name>
</gene>
<dbReference type="Proteomes" id="UP000004207">
    <property type="component" value="Unassembled WGS sequence"/>
</dbReference>
<keyword evidence="6 9" id="KW-0378">Hydrolase</keyword>
<evidence type="ECO:0000256" key="6">
    <source>
        <dbReference type="ARBA" id="ARBA00022801"/>
    </source>
</evidence>
<evidence type="ECO:0000256" key="10">
    <source>
        <dbReference type="RuleBase" id="RU000594"/>
    </source>
</evidence>
<dbReference type="InterPro" id="IPR001872">
    <property type="entry name" value="Peptidase_A8"/>
</dbReference>
<sequence>MPTLFTTKAACTFMKYLPYITTSIVALVLDQISKYAILARFGFAERLNIIPNLFDLTLVYNPGAAFSFLANAGGWQKYLFMLLAFVISAFLAHEIRKSEMSRWGNFAAAMIIGGAFGNVIDRFVHGKVVDFLLFYWQNWSYPVFNIADCFVCVGAALLVWDNWRQGKRKVQAA</sequence>
<feature type="transmembrane region" description="Helical" evidence="9">
    <location>
        <begin position="103"/>
        <end position="120"/>
    </location>
</feature>
<dbReference type="eggNOG" id="COG0597">
    <property type="taxonomic scope" value="Bacteria"/>
</dbReference>
<name>F5S972_KINKI</name>
<dbReference type="PROSITE" id="PS00855">
    <property type="entry name" value="SPASE_II"/>
    <property type="match status" value="1"/>
</dbReference>
<evidence type="ECO:0000256" key="11">
    <source>
        <dbReference type="RuleBase" id="RU004181"/>
    </source>
</evidence>
<feature type="active site" evidence="9">
    <location>
        <position position="130"/>
    </location>
</feature>
<keyword evidence="7 9" id="KW-1133">Transmembrane helix</keyword>
<protein>
    <recommendedName>
        <fullName evidence="9">Lipoprotein signal peptidase</fullName>
        <ecNumber evidence="9">3.4.23.36</ecNumber>
    </recommendedName>
    <alternativeName>
        <fullName evidence="9">Prolipoprotein signal peptidase</fullName>
    </alternativeName>
    <alternativeName>
        <fullName evidence="9">Signal peptidase II</fullName>
        <shortName evidence="9">SPase II</shortName>
    </alternativeName>
</protein>
<feature type="transmembrane region" description="Helical" evidence="9">
    <location>
        <begin position="140"/>
        <end position="160"/>
    </location>
</feature>